<dbReference type="PANTHER" id="PTHR11926">
    <property type="entry name" value="GLUCOSYL/GLUCURONOSYL TRANSFERASES"/>
    <property type="match status" value="1"/>
</dbReference>
<dbReference type="FunFam" id="3.40.50.2000:FF:000040">
    <property type="entry name" value="UDP-glycosyltransferase 76C1"/>
    <property type="match status" value="1"/>
</dbReference>
<dbReference type="GO" id="GO:0080043">
    <property type="term" value="F:quercetin 3-O-glucosyltransferase activity"/>
    <property type="evidence" value="ECO:0007669"/>
    <property type="project" value="TreeGrafter"/>
</dbReference>
<dbReference type="InterPro" id="IPR035595">
    <property type="entry name" value="UDP_glycos_trans_CS"/>
</dbReference>
<evidence type="ECO:0000256" key="4">
    <source>
        <dbReference type="RuleBase" id="RU362057"/>
    </source>
</evidence>
<gene>
    <name evidence="5" type="primary">UGT85A7</name>
    <name evidence="5" type="ORF">g.102859</name>
</gene>
<evidence type="ECO:0000256" key="1">
    <source>
        <dbReference type="ARBA" id="ARBA00009995"/>
    </source>
</evidence>
<name>A0A1D1Z3V9_9ARAE</name>
<dbReference type="EMBL" id="GDJX01006348">
    <property type="protein sequence ID" value="JAT61588.1"/>
    <property type="molecule type" value="Transcribed_RNA"/>
</dbReference>
<sequence>MGVGGQHDGQSAGHSAVAVTAQPHVLVVPLPAQGHITSMLKLAELLSLSGMRVTFLNTHYNHRLLLRFSALRDRLARRPCLHLRSIPDGLPDDNPRTADRMGEFVLSLRATWPSVLRELLLADPEGEPPVTCIVGDGFLDFAVDVAEELGIPIIAFRTSSACSVWAYYCIPNLIATGRFPFQDGCDLDELIACVPGMESFLRRRDMPSFCRVKDVADRAMQFVNGATQSTTRFRGLILNTTEFAEASVLTHIRAHLPTTYPIGPVHALLKTVESSSAAEGGGAASSNSASLWQEERTCMDWLDTRPPASVVYVSFGSVALLKRDQLLEFWHGLVNCGYHFLWVARQGLVEDEDGSGVPEKLAEATRERGFLVGWAPQLEVLAHPAVGCFLTHSGWNSTLESMWAGVPMVCWPYFGDQQINSRFVSEVWGIGLDMKDTCDRLFVEKAVREVMAGEGATRMRDAASEMAKMTRESAGEGGSSYVNLERLIRDIRSMSSKTLEKK</sequence>
<evidence type="ECO:0000313" key="5">
    <source>
        <dbReference type="EMBL" id="JAT61588.1"/>
    </source>
</evidence>
<evidence type="ECO:0000256" key="2">
    <source>
        <dbReference type="ARBA" id="ARBA00022679"/>
    </source>
</evidence>
<dbReference type="Pfam" id="PF00201">
    <property type="entry name" value="UDPGT"/>
    <property type="match status" value="1"/>
</dbReference>
<dbReference type="GO" id="GO:0080044">
    <property type="term" value="F:quercetin 7-O-glucosyltransferase activity"/>
    <property type="evidence" value="ECO:0007669"/>
    <property type="project" value="TreeGrafter"/>
</dbReference>
<reference evidence="5" key="1">
    <citation type="submission" date="2015-07" db="EMBL/GenBank/DDBJ databases">
        <title>Transcriptome Assembly of Anthurium amnicola.</title>
        <authorList>
            <person name="Suzuki J."/>
        </authorList>
    </citation>
    <scope>NUCLEOTIDE SEQUENCE</scope>
</reference>
<dbReference type="InterPro" id="IPR002213">
    <property type="entry name" value="UDP_glucos_trans"/>
</dbReference>
<dbReference type="AlphaFoldDB" id="A0A1D1Z3V9"/>
<dbReference type="EC" id="2.4.1.-" evidence="4"/>
<keyword evidence="2 3" id="KW-0808">Transferase</keyword>
<organism evidence="5">
    <name type="scientific">Anthurium amnicola</name>
    <dbReference type="NCBI Taxonomy" id="1678845"/>
    <lineage>
        <taxon>Eukaryota</taxon>
        <taxon>Viridiplantae</taxon>
        <taxon>Streptophyta</taxon>
        <taxon>Embryophyta</taxon>
        <taxon>Tracheophyta</taxon>
        <taxon>Spermatophyta</taxon>
        <taxon>Magnoliopsida</taxon>
        <taxon>Liliopsida</taxon>
        <taxon>Araceae</taxon>
        <taxon>Pothoideae</taxon>
        <taxon>Potheae</taxon>
        <taxon>Anthurium</taxon>
    </lineage>
</organism>
<dbReference type="Gene3D" id="3.40.50.2000">
    <property type="entry name" value="Glycogen Phosphorylase B"/>
    <property type="match status" value="2"/>
</dbReference>
<keyword evidence="3" id="KW-0328">Glycosyltransferase</keyword>
<dbReference type="PANTHER" id="PTHR11926:SF1392">
    <property type="entry name" value="GLYCOSYLTRANSFERASE"/>
    <property type="match status" value="1"/>
</dbReference>
<protein>
    <recommendedName>
        <fullName evidence="4">Glycosyltransferase</fullName>
        <ecNumber evidence="4">2.4.1.-</ecNumber>
    </recommendedName>
</protein>
<accession>A0A1D1Z3V9</accession>
<comment type="similarity">
    <text evidence="1 3">Belongs to the UDP-glycosyltransferase family.</text>
</comment>
<dbReference type="PROSITE" id="PS00375">
    <property type="entry name" value="UDPGT"/>
    <property type="match status" value="1"/>
</dbReference>
<dbReference type="CDD" id="cd03784">
    <property type="entry name" value="GT1_Gtf-like"/>
    <property type="match status" value="1"/>
</dbReference>
<proteinExistence type="inferred from homology"/>
<dbReference type="SUPFAM" id="SSF53756">
    <property type="entry name" value="UDP-Glycosyltransferase/glycogen phosphorylase"/>
    <property type="match status" value="1"/>
</dbReference>
<evidence type="ECO:0000256" key="3">
    <source>
        <dbReference type="RuleBase" id="RU003718"/>
    </source>
</evidence>